<reference evidence="2 3" key="1">
    <citation type="journal article" date="2018" name="Mol. Biol. Evol.">
        <title>Broad Genomic Sampling Reveals a Smut Pathogenic Ancestry of the Fungal Clade Ustilaginomycotina.</title>
        <authorList>
            <person name="Kijpornyongpan T."/>
            <person name="Mondo S.J."/>
            <person name="Barry K."/>
            <person name="Sandor L."/>
            <person name="Lee J."/>
            <person name="Lipzen A."/>
            <person name="Pangilinan J."/>
            <person name="LaButti K."/>
            <person name="Hainaut M."/>
            <person name="Henrissat B."/>
            <person name="Grigoriev I.V."/>
            <person name="Spatafora J.W."/>
            <person name="Aime M.C."/>
        </authorList>
    </citation>
    <scope>NUCLEOTIDE SEQUENCE [LARGE SCALE GENOMIC DNA]</scope>
    <source>
        <strain evidence="2 3">MCA 3882</strain>
    </source>
</reference>
<evidence type="ECO:0000256" key="1">
    <source>
        <dbReference type="SAM" id="MobiDB-lite"/>
    </source>
</evidence>
<evidence type="ECO:0000313" key="3">
    <source>
        <dbReference type="Proteomes" id="UP000245771"/>
    </source>
</evidence>
<organism evidence="2 3">
    <name type="scientific">Meira miltonrushii</name>
    <dbReference type="NCBI Taxonomy" id="1280837"/>
    <lineage>
        <taxon>Eukaryota</taxon>
        <taxon>Fungi</taxon>
        <taxon>Dikarya</taxon>
        <taxon>Basidiomycota</taxon>
        <taxon>Ustilaginomycotina</taxon>
        <taxon>Exobasidiomycetes</taxon>
        <taxon>Exobasidiales</taxon>
        <taxon>Brachybasidiaceae</taxon>
        <taxon>Meira</taxon>
    </lineage>
</organism>
<evidence type="ECO:0000313" key="2">
    <source>
        <dbReference type="EMBL" id="PWN36012.1"/>
    </source>
</evidence>
<keyword evidence="3" id="KW-1185">Reference proteome</keyword>
<feature type="region of interest" description="Disordered" evidence="1">
    <location>
        <begin position="386"/>
        <end position="420"/>
    </location>
</feature>
<feature type="region of interest" description="Disordered" evidence="1">
    <location>
        <begin position="348"/>
        <end position="369"/>
    </location>
</feature>
<dbReference type="EMBL" id="KZ819603">
    <property type="protein sequence ID" value="PWN36012.1"/>
    <property type="molecule type" value="Genomic_DNA"/>
</dbReference>
<accession>A0A316VEK3</accession>
<feature type="compositionally biased region" description="Basic and acidic residues" evidence="1">
    <location>
        <begin position="401"/>
        <end position="416"/>
    </location>
</feature>
<protein>
    <submittedName>
        <fullName evidence="2">Uncharacterized protein</fullName>
    </submittedName>
</protein>
<gene>
    <name evidence="2" type="ORF">FA14DRAFT_50774</name>
</gene>
<dbReference type="OrthoDB" id="359154at2759"/>
<feature type="compositionally biased region" description="Polar residues" evidence="1">
    <location>
        <begin position="389"/>
        <end position="400"/>
    </location>
</feature>
<dbReference type="STRING" id="1280837.A0A316VEK3"/>
<dbReference type="RefSeq" id="XP_025356314.1">
    <property type="nucleotide sequence ID" value="XM_025502438.1"/>
</dbReference>
<proteinExistence type="predicted"/>
<dbReference type="InParanoid" id="A0A316VEK3"/>
<sequence length="486" mass="55202">MTSMMLPPPGSRARVLRHLQHLEKPKKSKFLTQTPFFDSPYVHPKDRVPFWNIGPGDEVRVKVGGKRIKKEDGTIEKVPFEGIVDTIDRERSVVWLRAPEKGDESLIPRNLKHLEPRYADASKGIEGGFGPNAAYVARPVHYSNLQLKIPSDLKLPEDIKLDLKQGVFASRMTRSKPYYNRRGGFFRWRRYAIVPTSEGTLKIEVPWKTLENREVPRKENNTLSNLVDRETWLPWAPNDPTWLIPRASRTSPQALERYQKSLAQRTAALVAKGADENGKISVARAAQAQIEAGKGSPLPSMIPGASTATLGLPIYPGFAKQLLSKPKMPITPQPPTPAEKVWMAKHSMKEWHEDSQNVPKPNTEAGAENTPRYTFSAWDYLDVSPLEGPSSTSHTQSVSTKDVETDSSADRPRGEAGRIFNASQVTKREMDNWPIELMMKEDLINEQGTKHRRIRWQRRQRENAEMQKVIAQEEKENLQAFRELKL</sequence>
<dbReference type="AlphaFoldDB" id="A0A316VEK3"/>
<dbReference type="Proteomes" id="UP000245771">
    <property type="component" value="Unassembled WGS sequence"/>
</dbReference>
<name>A0A316VEK3_9BASI</name>
<dbReference type="GeneID" id="37024219"/>